<dbReference type="OrthoDB" id="1107553at2759"/>
<evidence type="ECO:0000313" key="3">
    <source>
        <dbReference type="Proteomes" id="UP000504606"/>
    </source>
</evidence>
<dbReference type="Proteomes" id="UP000504606">
    <property type="component" value="Unplaced"/>
</dbReference>
<evidence type="ECO:0000256" key="1">
    <source>
        <dbReference type="SAM" id="MobiDB-lite"/>
    </source>
</evidence>
<dbReference type="RefSeq" id="XP_052132004.1">
    <property type="nucleotide sequence ID" value="XM_052276044.1"/>
</dbReference>
<organism evidence="3 4">
    <name type="scientific">Frankliniella occidentalis</name>
    <name type="common">Western flower thrips</name>
    <name type="synonym">Euthrips occidentalis</name>
    <dbReference type="NCBI Taxonomy" id="133901"/>
    <lineage>
        <taxon>Eukaryota</taxon>
        <taxon>Metazoa</taxon>
        <taxon>Ecdysozoa</taxon>
        <taxon>Arthropoda</taxon>
        <taxon>Hexapoda</taxon>
        <taxon>Insecta</taxon>
        <taxon>Pterygota</taxon>
        <taxon>Neoptera</taxon>
        <taxon>Paraneoptera</taxon>
        <taxon>Thysanoptera</taxon>
        <taxon>Terebrantia</taxon>
        <taxon>Thripoidea</taxon>
        <taxon>Thripidae</taxon>
        <taxon>Frankliniella</taxon>
    </lineage>
</organism>
<sequence length="337" mass="36704">MATSVTLEQLPDDVIVMVLQYVPVEDVLDCRLVCKRLCGLALHRDVWRHRSLEDDDEYAGAVLHLAPCLDTLKVTGRVPTLAVTTTRCAVASLELIAGPDESINVAEYALAVRNQELLGRLRKLELNICLESAADVLVRTVAMCSNLESLEIYEDFPDVTHPVVHGPPRPSLTNFRCVVDENSASFVNTILAVHAATLEHVNLGSGFDNEETTPANLLASMPRLCSLRCNKMVPGLNVVADCKTLRDVSFYANWEPDNIDVLSEFLRQATQLRRVHLDCDGGDDFPPRGRPDADQGPDLVLAAPPGAAGPRRARGRAPVAPRAAHATRSAPPGPERC</sequence>
<name>A0A9C6XA33_FRAOC</name>
<dbReference type="GeneID" id="127751859"/>
<gene>
    <name evidence="4" type="primary">LOC127751859</name>
</gene>
<dbReference type="KEGG" id="foc:127751859"/>
<dbReference type="SUPFAM" id="SSF52047">
    <property type="entry name" value="RNI-like"/>
    <property type="match status" value="1"/>
</dbReference>
<proteinExistence type="predicted"/>
<dbReference type="InterPro" id="IPR001810">
    <property type="entry name" value="F-box_dom"/>
</dbReference>
<evidence type="ECO:0000313" key="4">
    <source>
        <dbReference type="RefSeq" id="XP_052132004.1"/>
    </source>
</evidence>
<feature type="compositionally biased region" description="Low complexity" evidence="1">
    <location>
        <begin position="302"/>
        <end position="324"/>
    </location>
</feature>
<dbReference type="Gene3D" id="3.80.10.10">
    <property type="entry name" value="Ribonuclease Inhibitor"/>
    <property type="match status" value="1"/>
</dbReference>
<dbReference type="AlphaFoldDB" id="A0A9C6XA33"/>
<evidence type="ECO:0000259" key="2">
    <source>
        <dbReference type="PROSITE" id="PS50181"/>
    </source>
</evidence>
<dbReference type="InterPro" id="IPR032675">
    <property type="entry name" value="LRR_dom_sf"/>
</dbReference>
<dbReference type="SMART" id="SM00256">
    <property type="entry name" value="FBOX"/>
    <property type="match status" value="1"/>
</dbReference>
<reference evidence="4" key="1">
    <citation type="submission" date="2025-08" db="UniProtKB">
        <authorList>
            <consortium name="RefSeq"/>
        </authorList>
    </citation>
    <scope>IDENTIFICATION</scope>
    <source>
        <tissue evidence="4">Whole organism</tissue>
    </source>
</reference>
<feature type="compositionally biased region" description="Basic and acidic residues" evidence="1">
    <location>
        <begin position="280"/>
        <end position="293"/>
    </location>
</feature>
<dbReference type="Gene3D" id="1.20.1280.50">
    <property type="match status" value="1"/>
</dbReference>
<protein>
    <submittedName>
        <fullName evidence="4">Uncharacterized protein LOC127751859</fullName>
    </submittedName>
</protein>
<dbReference type="SUPFAM" id="SSF81383">
    <property type="entry name" value="F-box domain"/>
    <property type="match status" value="1"/>
</dbReference>
<dbReference type="PROSITE" id="PS50181">
    <property type="entry name" value="FBOX"/>
    <property type="match status" value="1"/>
</dbReference>
<keyword evidence="3" id="KW-1185">Reference proteome</keyword>
<feature type="region of interest" description="Disordered" evidence="1">
    <location>
        <begin position="280"/>
        <end position="337"/>
    </location>
</feature>
<accession>A0A9C6XA33</accession>
<dbReference type="InterPro" id="IPR036047">
    <property type="entry name" value="F-box-like_dom_sf"/>
</dbReference>
<dbReference type="Pfam" id="PF12937">
    <property type="entry name" value="F-box-like"/>
    <property type="match status" value="1"/>
</dbReference>
<feature type="domain" description="F-box" evidence="2">
    <location>
        <begin position="4"/>
        <end position="50"/>
    </location>
</feature>